<dbReference type="GO" id="GO:0022625">
    <property type="term" value="C:cytosolic large ribosomal subunit"/>
    <property type="evidence" value="ECO:0007669"/>
    <property type="project" value="TreeGrafter"/>
</dbReference>
<dbReference type="STRING" id="1528.SAMN04488579_12721"/>
<dbReference type="CDD" id="cd01658">
    <property type="entry name" value="Ribosomal_L30"/>
    <property type="match status" value="1"/>
</dbReference>
<comment type="subunit">
    <text evidence="2 5">Part of the 50S ribosomal subunit.</text>
</comment>
<keyword evidence="8" id="KW-1185">Reference proteome</keyword>
<dbReference type="Gene3D" id="3.30.1390.20">
    <property type="entry name" value="Ribosomal protein L30, ferredoxin-like fold domain"/>
    <property type="match status" value="1"/>
</dbReference>
<dbReference type="PANTHER" id="PTHR15892">
    <property type="entry name" value="MITOCHONDRIAL RIBOSOMAL PROTEIN L30"/>
    <property type="match status" value="1"/>
</dbReference>
<sequence>MAKQLKITLKKSLIGRNPKQRATIKALGLRKIGHSVTVEDSPAIRGMIHKTDFMLEVEEV</sequence>
<evidence type="ECO:0000313" key="7">
    <source>
        <dbReference type="EMBL" id="SDY35093.1"/>
    </source>
</evidence>
<evidence type="ECO:0000256" key="3">
    <source>
        <dbReference type="ARBA" id="ARBA00022980"/>
    </source>
</evidence>
<evidence type="ECO:0000259" key="6">
    <source>
        <dbReference type="Pfam" id="PF00327"/>
    </source>
</evidence>
<organism evidence="7 8">
    <name type="scientific">Eubacterium barkeri</name>
    <name type="common">Clostridium barkeri</name>
    <dbReference type="NCBI Taxonomy" id="1528"/>
    <lineage>
        <taxon>Bacteria</taxon>
        <taxon>Bacillati</taxon>
        <taxon>Bacillota</taxon>
        <taxon>Clostridia</taxon>
        <taxon>Eubacteriales</taxon>
        <taxon>Eubacteriaceae</taxon>
        <taxon>Eubacterium</taxon>
    </lineage>
</organism>
<dbReference type="EMBL" id="FNOU01000027">
    <property type="protein sequence ID" value="SDY35093.1"/>
    <property type="molecule type" value="Genomic_DNA"/>
</dbReference>
<dbReference type="FunFam" id="3.30.1390.20:FF:000001">
    <property type="entry name" value="50S ribosomal protein L30"/>
    <property type="match status" value="1"/>
</dbReference>
<dbReference type="AlphaFoldDB" id="A0A1H3J523"/>
<evidence type="ECO:0000313" key="8">
    <source>
        <dbReference type="Proteomes" id="UP000199652"/>
    </source>
</evidence>
<name>A0A1H3J523_EUBBA</name>
<dbReference type="GO" id="GO:0006412">
    <property type="term" value="P:translation"/>
    <property type="evidence" value="ECO:0007669"/>
    <property type="project" value="UniProtKB-UniRule"/>
</dbReference>
<dbReference type="InterPro" id="IPR016082">
    <property type="entry name" value="Ribosomal_uL30_ferredoxin-like"/>
</dbReference>
<dbReference type="Proteomes" id="UP000199652">
    <property type="component" value="Unassembled WGS sequence"/>
</dbReference>
<keyword evidence="3 5" id="KW-0689">Ribosomal protein</keyword>
<protein>
    <recommendedName>
        <fullName evidence="5">Large ribosomal subunit protein uL30</fullName>
    </recommendedName>
</protein>
<dbReference type="Pfam" id="PF00327">
    <property type="entry name" value="Ribosomal_L30"/>
    <property type="match status" value="1"/>
</dbReference>
<feature type="domain" description="Large ribosomal subunit protein uL30-like ferredoxin-like fold" evidence="6">
    <location>
        <begin position="5"/>
        <end position="50"/>
    </location>
</feature>
<dbReference type="PANTHER" id="PTHR15892:SF2">
    <property type="entry name" value="LARGE RIBOSOMAL SUBUNIT PROTEIN UL30M"/>
    <property type="match status" value="1"/>
</dbReference>
<reference evidence="8" key="1">
    <citation type="submission" date="2016-10" db="EMBL/GenBank/DDBJ databases">
        <authorList>
            <person name="Varghese N."/>
            <person name="Submissions S."/>
        </authorList>
    </citation>
    <scope>NUCLEOTIDE SEQUENCE [LARGE SCALE GENOMIC DNA]</scope>
    <source>
        <strain evidence="8">VPI 5359</strain>
    </source>
</reference>
<comment type="similarity">
    <text evidence="1 5">Belongs to the universal ribosomal protein uL30 family.</text>
</comment>
<gene>
    <name evidence="5" type="primary">rpmD</name>
    <name evidence="7" type="ORF">SAMN04488579_12721</name>
</gene>
<dbReference type="PIRSF" id="PIRSF002211">
    <property type="entry name" value="Ribosomal_L30_bac-type"/>
    <property type="match status" value="1"/>
</dbReference>
<dbReference type="InterPro" id="IPR036919">
    <property type="entry name" value="Ribo_uL30_ferredoxin-like_sf"/>
</dbReference>
<dbReference type="RefSeq" id="WP_090246895.1">
    <property type="nucleotide sequence ID" value="NZ_FNOU01000027.1"/>
</dbReference>
<evidence type="ECO:0000256" key="5">
    <source>
        <dbReference type="HAMAP-Rule" id="MF_01371"/>
    </source>
</evidence>
<evidence type="ECO:0000256" key="4">
    <source>
        <dbReference type="ARBA" id="ARBA00023274"/>
    </source>
</evidence>
<dbReference type="NCBIfam" id="TIGR01308">
    <property type="entry name" value="rpmD_bact"/>
    <property type="match status" value="1"/>
</dbReference>
<dbReference type="GO" id="GO:0003735">
    <property type="term" value="F:structural constituent of ribosome"/>
    <property type="evidence" value="ECO:0007669"/>
    <property type="project" value="InterPro"/>
</dbReference>
<dbReference type="InterPro" id="IPR005996">
    <property type="entry name" value="Ribosomal_uL30_bac-type"/>
</dbReference>
<evidence type="ECO:0000256" key="2">
    <source>
        <dbReference type="ARBA" id="ARBA00011838"/>
    </source>
</evidence>
<keyword evidence="4 5" id="KW-0687">Ribonucleoprotein</keyword>
<accession>A0A1H3J523</accession>
<dbReference type="SUPFAM" id="SSF55129">
    <property type="entry name" value="Ribosomal protein L30p/L7e"/>
    <property type="match status" value="1"/>
</dbReference>
<evidence type="ECO:0000256" key="1">
    <source>
        <dbReference type="ARBA" id="ARBA00007594"/>
    </source>
</evidence>
<proteinExistence type="inferred from homology"/>
<dbReference type="OrthoDB" id="9812790at2"/>
<dbReference type="HAMAP" id="MF_01371_B">
    <property type="entry name" value="Ribosomal_uL30_B"/>
    <property type="match status" value="1"/>
</dbReference>